<keyword evidence="2" id="KW-1185">Reference proteome</keyword>
<organism evidence="1 2">
    <name type="scientific">Bradyrhizobium algeriense</name>
    <dbReference type="NCBI Taxonomy" id="634784"/>
    <lineage>
        <taxon>Bacteria</taxon>
        <taxon>Pseudomonadati</taxon>
        <taxon>Pseudomonadota</taxon>
        <taxon>Alphaproteobacteria</taxon>
        <taxon>Hyphomicrobiales</taxon>
        <taxon>Nitrobacteraceae</taxon>
        <taxon>Bradyrhizobium</taxon>
    </lineage>
</organism>
<evidence type="ECO:0000313" key="1">
    <source>
        <dbReference type="EMBL" id="MEH2558760.1"/>
    </source>
</evidence>
<dbReference type="EMBL" id="JAZHRV010000001">
    <property type="protein sequence ID" value="MEH2558760.1"/>
    <property type="molecule type" value="Genomic_DNA"/>
</dbReference>
<comment type="caution">
    <text evidence="1">The sequence shown here is derived from an EMBL/GenBank/DDBJ whole genome shotgun (WGS) entry which is preliminary data.</text>
</comment>
<proteinExistence type="predicted"/>
<gene>
    <name evidence="1" type="ORF">V1286_006289</name>
</gene>
<accession>A0ABU8BJN0</accession>
<dbReference type="Proteomes" id="UP001364224">
    <property type="component" value="Unassembled WGS sequence"/>
</dbReference>
<reference evidence="1 2" key="1">
    <citation type="submission" date="2024-02" db="EMBL/GenBank/DDBJ databases">
        <title>Adaptive strategies in a cosmopolitan and abundant soil bacterium.</title>
        <authorList>
            <person name="Carini P."/>
        </authorList>
    </citation>
    <scope>NUCLEOTIDE SEQUENCE [LARGE SCALE GENOMIC DNA]</scope>
    <source>
        <strain evidence="1 2">AZCC 1608</strain>
    </source>
</reference>
<name>A0ABU8BJN0_9BRAD</name>
<evidence type="ECO:0000313" key="2">
    <source>
        <dbReference type="Proteomes" id="UP001364224"/>
    </source>
</evidence>
<protein>
    <submittedName>
        <fullName evidence="1">Uncharacterized protein</fullName>
    </submittedName>
</protein>
<sequence length="46" mass="5109">MFLVALLLAADGLELGEHSVDVEIVALLFGRPQFRFLLRGNALRRA</sequence>